<reference evidence="1 2" key="1">
    <citation type="journal article" date="2012" name="Science">
        <title>The Paleozoic origin of enzymatic lignin decomposition reconstructed from 31 fungal genomes.</title>
        <authorList>
            <person name="Floudas D."/>
            <person name="Binder M."/>
            <person name="Riley R."/>
            <person name="Barry K."/>
            <person name="Blanchette R.A."/>
            <person name="Henrissat B."/>
            <person name="Martinez A.T."/>
            <person name="Otillar R."/>
            <person name="Spatafora J.W."/>
            <person name="Yadav J.S."/>
            <person name="Aerts A."/>
            <person name="Benoit I."/>
            <person name="Boyd A."/>
            <person name="Carlson A."/>
            <person name="Copeland A."/>
            <person name="Coutinho P.M."/>
            <person name="de Vries R.P."/>
            <person name="Ferreira P."/>
            <person name="Findley K."/>
            <person name="Foster B."/>
            <person name="Gaskell J."/>
            <person name="Glotzer D."/>
            <person name="Gorecki P."/>
            <person name="Heitman J."/>
            <person name="Hesse C."/>
            <person name="Hori C."/>
            <person name="Igarashi K."/>
            <person name="Jurgens J.A."/>
            <person name="Kallen N."/>
            <person name="Kersten P."/>
            <person name="Kohler A."/>
            <person name="Kuees U."/>
            <person name="Kumar T.K.A."/>
            <person name="Kuo A."/>
            <person name="LaButti K."/>
            <person name="Larrondo L.F."/>
            <person name="Lindquist E."/>
            <person name="Ling A."/>
            <person name="Lombard V."/>
            <person name="Lucas S."/>
            <person name="Lundell T."/>
            <person name="Martin R."/>
            <person name="McLaughlin D.J."/>
            <person name="Morgenstern I."/>
            <person name="Morin E."/>
            <person name="Murat C."/>
            <person name="Nagy L.G."/>
            <person name="Nolan M."/>
            <person name="Ohm R.A."/>
            <person name="Patyshakuliyeva A."/>
            <person name="Rokas A."/>
            <person name="Ruiz-Duenas F.J."/>
            <person name="Sabat G."/>
            <person name="Salamov A."/>
            <person name="Samejima M."/>
            <person name="Schmutz J."/>
            <person name="Slot J.C."/>
            <person name="St John F."/>
            <person name="Stenlid J."/>
            <person name="Sun H."/>
            <person name="Sun S."/>
            <person name="Syed K."/>
            <person name="Tsang A."/>
            <person name="Wiebenga A."/>
            <person name="Young D."/>
            <person name="Pisabarro A."/>
            <person name="Eastwood D.C."/>
            <person name="Martin F."/>
            <person name="Cullen D."/>
            <person name="Grigoriev I.V."/>
            <person name="Hibbett D.S."/>
        </authorList>
    </citation>
    <scope>NUCLEOTIDE SEQUENCE [LARGE SCALE GENOMIC DNA]</scope>
    <source>
        <strain evidence="1 2">MD-104</strain>
    </source>
</reference>
<name>A0A2H3JQT3_WOLCO</name>
<dbReference type="STRING" id="742152.A0A2H3JQT3"/>
<organism evidence="1 2">
    <name type="scientific">Wolfiporia cocos (strain MD-104)</name>
    <name type="common">Brown rot fungus</name>
    <dbReference type="NCBI Taxonomy" id="742152"/>
    <lineage>
        <taxon>Eukaryota</taxon>
        <taxon>Fungi</taxon>
        <taxon>Dikarya</taxon>
        <taxon>Basidiomycota</taxon>
        <taxon>Agaricomycotina</taxon>
        <taxon>Agaricomycetes</taxon>
        <taxon>Polyporales</taxon>
        <taxon>Phaeolaceae</taxon>
        <taxon>Wolfiporia</taxon>
    </lineage>
</organism>
<gene>
    <name evidence="1" type="ORF">WOLCODRAFT_162110</name>
</gene>
<evidence type="ECO:0000313" key="1">
    <source>
        <dbReference type="EMBL" id="PCH40118.1"/>
    </source>
</evidence>
<sequence length="505" mass="55272">MVNSMVGRSPITIMPDEILPIILGFSLEPGAYNTSRIFRLIELSHVSRRWRVVLLDTPGMWSLVDLRYPTIGQVFCARCQTSPIRITYVQSESGYTARRVPTLAALEWLEPYVAQVEGIHVAASQTIMKNIMSLFGCAFPELHGLISGLDSGATIGPSMVVEFHAGRVCRTSADGISVVSFGEPRSIPQGLTRLALTRLRTRLSVAAVVAALERCPGLEELRVASAILQNLGPRAELEDHPIVRLPRLRFLEVGDSSPEVISSFLAHLSIPPTASISIHALTTQTLSAILPSDISELRSLTAVSYNGETITRALDISATALRIHNRTFHHLSSASFSLKPNRMPQILMNSLDVGSIFAHITSLRAISTNIGIFHPVIPEASWKALLSCLPLLTALEIGGPWAEHLLCALSRPISATSNLTPVQQDSLPCARLRCLRILVMSPDGPQTERLMVVLERYLSTRAELTGSLLESLHIGMHSGPARTAVSSMMEHLQRVTKEVYIHETY</sequence>
<evidence type="ECO:0000313" key="2">
    <source>
        <dbReference type="Proteomes" id="UP000218811"/>
    </source>
</evidence>
<dbReference type="Proteomes" id="UP000218811">
    <property type="component" value="Unassembled WGS sequence"/>
</dbReference>
<dbReference type="OMA" id="HECAGSA"/>
<dbReference type="EMBL" id="KB468053">
    <property type="protein sequence ID" value="PCH40118.1"/>
    <property type="molecule type" value="Genomic_DNA"/>
</dbReference>
<dbReference type="Gene3D" id="3.80.10.10">
    <property type="entry name" value="Ribonuclease Inhibitor"/>
    <property type="match status" value="1"/>
</dbReference>
<keyword evidence="2" id="KW-1185">Reference proteome</keyword>
<proteinExistence type="predicted"/>
<dbReference type="AlphaFoldDB" id="A0A2H3JQT3"/>
<dbReference type="InterPro" id="IPR032675">
    <property type="entry name" value="LRR_dom_sf"/>
</dbReference>
<protein>
    <submittedName>
        <fullName evidence="1">Uncharacterized protein</fullName>
    </submittedName>
</protein>
<accession>A0A2H3JQT3</accession>
<dbReference type="OrthoDB" id="2269034at2759"/>